<evidence type="ECO:0000313" key="9">
    <source>
        <dbReference type="Proteomes" id="UP000799291"/>
    </source>
</evidence>
<comment type="similarity">
    <text evidence="5">Belongs to the SAT4 family.</text>
</comment>
<feature type="domain" description="Rhodopsin" evidence="7">
    <location>
        <begin position="3"/>
        <end position="206"/>
    </location>
</feature>
<reference evidence="8" key="1">
    <citation type="journal article" date="2020" name="Stud. Mycol.">
        <title>101 Dothideomycetes genomes: a test case for predicting lifestyles and emergence of pathogens.</title>
        <authorList>
            <person name="Haridas S."/>
            <person name="Albert R."/>
            <person name="Binder M."/>
            <person name="Bloem J."/>
            <person name="Labutti K."/>
            <person name="Salamov A."/>
            <person name="Andreopoulos B."/>
            <person name="Baker S."/>
            <person name="Barry K."/>
            <person name="Bills G."/>
            <person name="Bluhm B."/>
            <person name="Cannon C."/>
            <person name="Castanera R."/>
            <person name="Culley D."/>
            <person name="Daum C."/>
            <person name="Ezra D."/>
            <person name="Gonzalez J."/>
            <person name="Henrissat B."/>
            <person name="Kuo A."/>
            <person name="Liang C."/>
            <person name="Lipzen A."/>
            <person name="Lutzoni F."/>
            <person name="Magnuson J."/>
            <person name="Mondo S."/>
            <person name="Nolan M."/>
            <person name="Ohm R."/>
            <person name="Pangilinan J."/>
            <person name="Park H.-J."/>
            <person name="Ramirez L."/>
            <person name="Alfaro M."/>
            <person name="Sun H."/>
            <person name="Tritt A."/>
            <person name="Yoshinaga Y."/>
            <person name="Zwiers L.-H."/>
            <person name="Turgeon B."/>
            <person name="Goodwin S."/>
            <person name="Spatafora J."/>
            <person name="Crous P."/>
            <person name="Grigoriev I."/>
        </authorList>
    </citation>
    <scope>NUCLEOTIDE SEQUENCE</scope>
    <source>
        <strain evidence="8">CBS 122367</strain>
    </source>
</reference>
<keyword evidence="4 6" id="KW-0472">Membrane</keyword>
<dbReference type="EMBL" id="MU005585">
    <property type="protein sequence ID" value="KAF2683120.1"/>
    <property type="molecule type" value="Genomic_DNA"/>
</dbReference>
<feature type="transmembrane region" description="Helical" evidence="6">
    <location>
        <begin position="33"/>
        <end position="51"/>
    </location>
</feature>
<dbReference type="GO" id="GO:0016020">
    <property type="term" value="C:membrane"/>
    <property type="evidence" value="ECO:0007669"/>
    <property type="project" value="UniProtKB-SubCell"/>
</dbReference>
<evidence type="ECO:0000256" key="5">
    <source>
        <dbReference type="ARBA" id="ARBA00038359"/>
    </source>
</evidence>
<feature type="transmembrane region" description="Helical" evidence="6">
    <location>
        <begin position="110"/>
        <end position="130"/>
    </location>
</feature>
<name>A0A6G1IYV4_9PLEO</name>
<evidence type="ECO:0000256" key="2">
    <source>
        <dbReference type="ARBA" id="ARBA00022692"/>
    </source>
</evidence>
<evidence type="ECO:0000256" key="6">
    <source>
        <dbReference type="SAM" id="Phobius"/>
    </source>
</evidence>
<evidence type="ECO:0000256" key="4">
    <source>
        <dbReference type="ARBA" id="ARBA00023136"/>
    </source>
</evidence>
<keyword evidence="9" id="KW-1185">Reference proteome</keyword>
<dbReference type="Proteomes" id="UP000799291">
    <property type="component" value="Unassembled WGS sequence"/>
</dbReference>
<feature type="transmembrane region" description="Helical" evidence="6">
    <location>
        <begin position="180"/>
        <end position="203"/>
    </location>
</feature>
<evidence type="ECO:0000313" key="8">
    <source>
        <dbReference type="EMBL" id="KAF2683120.1"/>
    </source>
</evidence>
<keyword evidence="2 6" id="KW-0812">Transmembrane</keyword>
<accession>A0A6G1IYV4</accession>
<dbReference type="AlphaFoldDB" id="A0A6G1IYV4"/>
<dbReference type="InterPro" id="IPR049326">
    <property type="entry name" value="Rhodopsin_dom_fungi"/>
</dbReference>
<organism evidence="8 9">
    <name type="scientific">Lentithecium fluviatile CBS 122367</name>
    <dbReference type="NCBI Taxonomy" id="1168545"/>
    <lineage>
        <taxon>Eukaryota</taxon>
        <taxon>Fungi</taxon>
        <taxon>Dikarya</taxon>
        <taxon>Ascomycota</taxon>
        <taxon>Pezizomycotina</taxon>
        <taxon>Dothideomycetes</taxon>
        <taxon>Pleosporomycetidae</taxon>
        <taxon>Pleosporales</taxon>
        <taxon>Massarineae</taxon>
        <taxon>Lentitheciaceae</taxon>
        <taxon>Lentithecium</taxon>
    </lineage>
</organism>
<dbReference type="Pfam" id="PF20684">
    <property type="entry name" value="Fung_rhodopsin"/>
    <property type="match status" value="1"/>
</dbReference>
<feature type="non-terminal residue" evidence="8">
    <location>
        <position position="206"/>
    </location>
</feature>
<protein>
    <recommendedName>
        <fullName evidence="7">Rhodopsin domain-containing protein</fullName>
    </recommendedName>
</protein>
<feature type="transmembrane region" description="Helical" evidence="6">
    <location>
        <begin position="63"/>
        <end position="82"/>
    </location>
</feature>
<dbReference type="InterPro" id="IPR052337">
    <property type="entry name" value="SAT4-like"/>
</dbReference>
<gene>
    <name evidence="8" type="ORF">K458DRAFT_246137</name>
</gene>
<evidence type="ECO:0000256" key="1">
    <source>
        <dbReference type="ARBA" id="ARBA00004141"/>
    </source>
</evidence>
<evidence type="ECO:0000256" key="3">
    <source>
        <dbReference type="ARBA" id="ARBA00022989"/>
    </source>
</evidence>
<comment type="subcellular location">
    <subcellularLocation>
        <location evidence="1">Membrane</location>
        <topology evidence="1">Multi-pass membrane protein</topology>
    </subcellularLocation>
</comment>
<proteinExistence type="inferred from homology"/>
<sequence length="206" mass="23518">AFKLGLGRHIYYVPKEQIPECFKWLWVAEPTNLFALYAVRLSITLFFLRLIPSHNTLYRRIIWASVWGLTISDIYVSINYFIQCRPIQKVWRPDIPGKCLSDAAYATPVWLYQAVSILADLTLMSIPILMFQGLKLRTRTKIGFIALCCLGIFTCAIAVVKTALLPTLFDHRNPDKTWSLAQLCFWAPMEICVGMICGSLPCLKPL</sequence>
<feature type="non-terminal residue" evidence="8">
    <location>
        <position position="1"/>
    </location>
</feature>
<dbReference type="OrthoDB" id="3934549at2759"/>
<keyword evidence="3 6" id="KW-1133">Transmembrane helix</keyword>
<dbReference type="PANTHER" id="PTHR33048">
    <property type="entry name" value="PTH11-LIKE INTEGRAL MEMBRANE PROTEIN (AFU_ORTHOLOGUE AFUA_5G11245)"/>
    <property type="match status" value="1"/>
</dbReference>
<feature type="transmembrane region" description="Helical" evidence="6">
    <location>
        <begin position="142"/>
        <end position="160"/>
    </location>
</feature>
<evidence type="ECO:0000259" key="7">
    <source>
        <dbReference type="Pfam" id="PF20684"/>
    </source>
</evidence>
<dbReference type="PANTHER" id="PTHR33048:SF167">
    <property type="entry name" value="INTEGRAL MEMBRANE PROTEIN"/>
    <property type="match status" value="1"/>
</dbReference>